<proteinExistence type="predicted"/>
<dbReference type="Proteomes" id="UP000219036">
    <property type="component" value="Unassembled WGS sequence"/>
</dbReference>
<evidence type="ECO:0000313" key="1">
    <source>
        <dbReference type="EMBL" id="SNZ07715.1"/>
    </source>
</evidence>
<gene>
    <name evidence="1" type="ORF">SAMN06265182_0981</name>
</gene>
<protein>
    <submittedName>
        <fullName evidence="1">Uncharacterized protein</fullName>
    </submittedName>
</protein>
<dbReference type="EMBL" id="OBEI01000003">
    <property type="protein sequence ID" value="SNZ07715.1"/>
    <property type="molecule type" value="Genomic_DNA"/>
</dbReference>
<sequence length="140" mass="15239">MRNFIYAGFLSSFAISNNNFPVFTIEDRLNSKIKKSIFEFHKNLKTSIPITYTPKNPKKLGQVGHLSINLTRSTVSDVIYNTISPAGTCCGIPSSPSINWSALCGQTLFQKACLNGEFFGKGKGSEGDSLGPQKTGAQKK</sequence>
<organism evidence="1 2">
    <name type="scientific">Persephonella hydrogeniphila</name>
    <dbReference type="NCBI Taxonomy" id="198703"/>
    <lineage>
        <taxon>Bacteria</taxon>
        <taxon>Pseudomonadati</taxon>
        <taxon>Aquificota</taxon>
        <taxon>Aquificia</taxon>
        <taxon>Aquificales</taxon>
        <taxon>Hydrogenothermaceae</taxon>
        <taxon>Persephonella</taxon>
    </lineage>
</organism>
<keyword evidence="2" id="KW-1185">Reference proteome</keyword>
<reference evidence="2" key="1">
    <citation type="submission" date="2017-09" db="EMBL/GenBank/DDBJ databases">
        <authorList>
            <person name="Varghese N."/>
            <person name="Submissions S."/>
        </authorList>
    </citation>
    <scope>NUCLEOTIDE SEQUENCE [LARGE SCALE GENOMIC DNA]</scope>
    <source>
        <strain evidence="2">DSM 15103</strain>
    </source>
</reference>
<accession>A0A285NE35</accession>
<evidence type="ECO:0000313" key="2">
    <source>
        <dbReference type="Proteomes" id="UP000219036"/>
    </source>
</evidence>
<name>A0A285NE35_9AQUI</name>
<dbReference type="AlphaFoldDB" id="A0A285NE35"/>